<evidence type="ECO:0000256" key="8">
    <source>
        <dbReference type="ARBA" id="ARBA00022840"/>
    </source>
</evidence>
<evidence type="ECO:0000256" key="5">
    <source>
        <dbReference type="ARBA" id="ARBA00022723"/>
    </source>
</evidence>
<dbReference type="InterPro" id="IPR001697">
    <property type="entry name" value="Pyr_Knase"/>
</dbReference>
<keyword evidence="7 13" id="KW-0418">Kinase</keyword>
<dbReference type="PANTHER" id="PTHR11817">
    <property type="entry name" value="PYRUVATE KINASE"/>
    <property type="match status" value="1"/>
</dbReference>
<proteinExistence type="inferred from homology"/>
<keyword evidence="5" id="KW-0479">Metal-binding</keyword>
<dbReference type="SUPFAM" id="SSF52935">
    <property type="entry name" value="PK C-terminal domain-like"/>
    <property type="match status" value="1"/>
</dbReference>
<dbReference type="PRINTS" id="PR01050">
    <property type="entry name" value="PYRUVTKNASE"/>
</dbReference>
<evidence type="ECO:0000256" key="13">
    <source>
        <dbReference type="RuleBase" id="RU000504"/>
    </source>
</evidence>
<dbReference type="UniPathway" id="UPA00109">
    <property type="reaction ID" value="UER00188"/>
</dbReference>
<dbReference type="Gene3D" id="3.40.1380.20">
    <property type="entry name" value="Pyruvate kinase, C-terminal domain"/>
    <property type="match status" value="1"/>
</dbReference>
<dbReference type="RefSeq" id="WP_129046500.1">
    <property type="nucleotide sequence ID" value="NZ_SDHX01000001.1"/>
</dbReference>
<feature type="domain" description="Pyruvate kinase C-terminal" evidence="15">
    <location>
        <begin position="363"/>
        <end position="463"/>
    </location>
</feature>
<name>A0A4Q1C871_9BACT</name>
<dbReference type="Gene3D" id="2.40.33.10">
    <property type="entry name" value="PK beta-barrel domain-like"/>
    <property type="match status" value="1"/>
</dbReference>
<keyword evidence="17" id="KW-1185">Reference proteome</keyword>
<evidence type="ECO:0000256" key="4">
    <source>
        <dbReference type="ARBA" id="ARBA00022679"/>
    </source>
</evidence>
<dbReference type="Gene3D" id="3.20.20.60">
    <property type="entry name" value="Phosphoenolpyruvate-binding domains"/>
    <property type="match status" value="1"/>
</dbReference>
<dbReference type="SUPFAM" id="SSF51621">
    <property type="entry name" value="Phosphoenolpyruvate/pyruvate domain"/>
    <property type="match status" value="1"/>
</dbReference>
<dbReference type="Proteomes" id="UP000290218">
    <property type="component" value="Unassembled WGS sequence"/>
</dbReference>
<dbReference type="EC" id="2.7.1.40" evidence="3 12"/>
<sequence length="477" mass="52687">MSIPSYRRTKIIATLGPATESEKQLTRLIESGVDVIRLNMAHAKHDWTREVIRRIRAVSKKVGREVAVMMDIKGPEIRTGDVAAPMELRPGEIFDFTVKPGGDRTNAEEIRSVDVNYRDLVNDIKVGDIVLVDNGLIRLEVRAKNDAHIRCCVLTAGTLSSRRHINLPGVRVNLPSFTEKDRADTLVGIEEGIDFVALSFVREAGDISQLRGFLREQKSSARIVAKIEDQEAISNLDDIIRATDVLMVARGDLGIEVPLQDLPIIQHRAVRTCLSVGRPVIVATHMLESMITQPVPTRAEITDVANAVYEQADCVMLSGETTVGKYPFECIRVMDSIARRVEEELAADFPEPAVFIEPRMKFMRAAVVMANEFPGARIVIFTRRGLAAAGLAAHRPARAPILALTDNVTALRQLRIVRSVEPYYIGVFGDPEKTLSRAIAMLRDAGRVQSGDKLVIISDVLTDSGDRVDSIQMRTVG</sequence>
<keyword evidence="6" id="KW-0547">Nucleotide-binding</keyword>
<evidence type="ECO:0000313" key="16">
    <source>
        <dbReference type="EMBL" id="RXK55134.1"/>
    </source>
</evidence>
<comment type="catalytic activity">
    <reaction evidence="13">
        <text>pyruvate + ATP = phosphoenolpyruvate + ADP + H(+)</text>
        <dbReference type="Rhea" id="RHEA:18157"/>
        <dbReference type="ChEBI" id="CHEBI:15361"/>
        <dbReference type="ChEBI" id="CHEBI:15378"/>
        <dbReference type="ChEBI" id="CHEBI:30616"/>
        <dbReference type="ChEBI" id="CHEBI:58702"/>
        <dbReference type="ChEBI" id="CHEBI:456216"/>
        <dbReference type="EC" id="2.7.1.40"/>
    </reaction>
</comment>
<keyword evidence="9 13" id="KW-0460">Magnesium</keyword>
<comment type="pathway">
    <text evidence="1 13">Carbohydrate degradation; glycolysis; pyruvate from D-glyceraldehyde 3-phosphate: step 5/5.</text>
</comment>
<keyword evidence="8" id="KW-0067">ATP-binding</keyword>
<gene>
    <name evidence="16" type="primary">pyk</name>
    <name evidence="16" type="ORF">ESB00_04345</name>
</gene>
<evidence type="ECO:0000256" key="9">
    <source>
        <dbReference type="ARBA" id="ARBA00022842"/>
    </source>
</evidence>
<evidence type="ECO:0000256" key="1">
    <source>
        <dbReference type="ARBA" id="ARBA00004997"/>
    </source>
</evidence>
<evidence type="ECO:0000259" key="14">
    <source>
        <dbReference type="Pfam" id="PF00224"/>
    </source>
</evidence>
<dbReference type="EMBL" id="SDHX01000001">
    <property type="protein sequence ID" value="RXK55134.1"/>
    <property type="molecule type" value="Genomic_DNA"/>
</dbReference>
<comment type="similarity">
    <text evidence="2 13">Belongs to the pyruvate kinase family.</text>
</comment>
<dbReference type="OrthoDB" id="9812123at2"/>
<dbReference type="FunFam" id="2.40.33.10:FF:000001">
    <property type="entry name" value="Pyruvate kinase"/>
    <property type="match status" value="1"/>
</dbReference>
<dbReference type="GO" id="GO:0005524">
    <property type="term" value="F:ATP binding"/>
    <property type="evidence" value="ECO:0007669"/>
    <property type="project" value="UniProtKB-KW"/>
</dbReference>
<dbReference type="InterPro" id="IPR011037">
    <property type="entry name" value="Pyrv_Knase-like_insert_dom_sf"/>
</dbReference>
<evidence type="ECO:0000259" key="15">
    <source>
        <dbReference type="Pfam" id="PF02887"/>
    </source>
</evidence>
<evidence type="ECO:0000256" key="12">
    <source>
        <dbReference type="NCBIfam" id="TIGR01064"/>
    </source>
</evidence>
<dbReference type="Pfam" id="PF02887">
    <property type="entry name" value="PK_C"/>
    <property type="match status" value="1"/>
</dbReference>
<evidence type="ECO:0000256" key="7">
    <source>
        <dbReference type="ARBA" id="ARBA00022777"/>
    </source>
</evidence>
<keyword evidence="11 16" id="KW-0670">Pyruvate</keyword>
<keyword evidence="4 13" id="KW-0808">Transferase</keyword>
<dbReference type="NCBIfam" id="NF004491">
    <property type="entry name" value="PRK05826.1"/>
    <property type="match status" value="1"/>
</dbReference>
<keyword evidence="10 13" id="KW-0324">Glycolysis</keyword>
<protein>
    <recommendedName>
        <fullName evidence="3 12">Pyruvate kinase</fullName>
        <ecNumber evidence="3 12">2.7.1.40</ecNumber>
    </recommendedName>
</protein>
<dbReference type="GO" id="GO:0004743">
    <property type="term" value="F:pyruvate kinase activity"/>
    <property type="evidence" value="ECO:0007669"/>
    <property type="project" value="UniProtKB-UniRule"/>
</dbReference>
<dbReference type="Pfam" id="PF00224">
    <property type="entry name" value="PK"/>
    <property type="match status" value="1"/>
</dbReference>
<evidence type="ECO:0000313" key="17">
    <source>
        <dbReference type="Proteomes" id="UP000290218"/>
    </source>
</evidence>
<dbReference type="InterPro" id="IPR015793">
    <property type="entry name" value="Pyrv_Knase_brl"/>
</dbReference>
<dbReference type="InterPro" id="IPR015813">
    <property type="entry name" value="Pyrv/PenolPyrv_kinase-like_dom"/>
</dbReference>
<organism evidence="16 17">
    <name type="scientific">Oleiharenicola lentus</name>
    <dbReference type="NCBI Taxonomy" id="2508720"/>
    <lineage>
        <taxon>Bacteria</taxon>
        <taxon>Pseudomonadati</taxon>
        <taxon>Verrucomicrobiota</taxon>
        <taxon>Opitutia</taxon>
        <taxon>Opitutales</taxon>
        <taxon>Opitutaceae</taxon>
        <taxon>Oleiharenicola</taxon>
    </lineage>
</organism>
<accession>A0A4Q1C871</accession>
<dbReference type="InterPro" id="IPR015795">
    <property type="entry name" value="Pyrv_Knase_C"/>
</dbReference>
<feature type="domain" description="Pyruvate kinase barrel" evidence="14">
    <location>
        <begin position="7"/>
        <end position="331"/>
    </location>
</feature>
<dbReference type="SUPFAM" id="SSF50800">
    <property type="entry name" value="PK beta-barrel domain-like"/>
    <property type="match status" value="1"/>
</dbReference>
<evidence type="ECO:0000256" key="11">
    <source>
        <dbReference type="ARBA" id="ARBA00023317"/>
    </source>
</evidence>
<evidence type="ECO:0000256" key="10">
    <source>
        <dbReference type="ARBA" id="ARBA00023152"/>
    </source>
</evidence>
<dbReference type="NCBIfam" id="TIGR01064">
    <property type="entry name" value="pyruv_kin"/>
    <property type="match status" value="1"/>
</dbReference>
<evidence type="ECO:0000256" key="3">
    <source>
        <dbReference type="ARBA" id="ARBA00012142"/>
    </source>
</evidence>
<dbReference type="InterPro" id="IPR036918">
    <property type="entry name" value="Pyrv_Knase_C_sf"/>
</dbReference>
<dbReference type="GO" id="GO:0030955">
    <property type="term" value="F:potassium ion binding"/>
    <property type="evidence" value="ECO:0007669"/>
    <property type="project" value="UniProtKB-UniRule"/>
</dbReference>
<comment type="caution">
    <text evidence="16">The sequence shown here is derived from an EMBL/GenBank/DDBJ whole genome shotgun (WGS) entry which is preliminary data.</text>
</comment>
<dbReference type="InterPro" id="IPR015806">
    <property type="entry name" value="Pyrv_Knase_insert_dom_sf"/>
</dbReference>
<dbReference type="AlphaFoldDB" id="A0A4Q1C871"/>
<evidence type="ECO:0000256" key="2">
    <source>
        <dbReference type="ARBA" id="ARBA00008663"/>
    </source>
</evidence>
<dbReference type="InterPro" id="IPR040442">
    <property type="entry name" value="Pyrv_kinase-like_dom_sf"/>
</dbReference>
<dbReference type="GO" id="GO:0016301">
    <property type="term" value="F:kinase activity"/>
    <property type="evidence" value="ECO:0007669"/>
    <property type="project" value="UniProtKB-KW"/>
</dbReference>
<dbReference type="GO" id="GO:0000287">
    <property type="term" value="F:magnesium ion binding"/>
    <property type="evidence" value="ECO:0007669"/>
    <property type="project" value="UniProtKB-UniRule"/>
</dbReference>
<reference evidence="16 17" key="1">
    <citation type="submission" date="2019-01" db="EMBL/GenBank/DDBJ databases">
        <title>Lacunisphaera sp. strain TWA-58.</title>
        <authorList>
            <person name="Chen W.-M."/>
        </authorList>
    </citation>
    <scope>NUCLEOTIDE SEQUENCE [LARGE SCALE GENOMIC DNA]</scope>
    <source>
        <strain evidence="16 17">TWA-58</strain>
    </source>
</reference>
<evidence type="ECO:0000256" key="6">
    <source>
        <dbReference type="ARBA" id="ARBA00022741"/>
    </source>
</evidence>